<evidence type="ECO:0000313" key="1">
    <source>
        <dbReference type="EnsemblMetazoa" id="Aqu2.1.13116_001"/>
    </source>
</evidence>
<sequence>MVQCHLLYDKRDGQEAPSRLDLGKDKYGGPFTKEEVEDVKTVFCMLSLFIGFVALNLSNDNY</sequence>
<dbReference type="InParanoid" id="A0A1X7TES3"/>
<protein>
    <submittedName>
        <fullName evidence="1">Uncharacterized protein</fullName>
    </submittedName>
</protein>
<reference evidence="1" key="1">
    <citation type="submission" date="2017-05" db="UniProtKB">
        <authorList>
            <consortium name="EnsemblMetazoa"/>
        </authorList>
    </citation>
    <scope>IDENTIFICATION</scope>
</reference>
<dbReference type="AlphaFoldDB" id="A0A1X7TES3"/>
<proteinExistence type="predicted"/>
<organism evidence="1">
    <name type="scientific">Amphimedon queenslandica</name>
    <name type="common">Sponge</name>
    <dbReference type="NCBI Taxonomy" id="400682"/>
    <lineage>
        <taxon>Eukaryota</taxon>
        <taxon>Metazoa</taxon>
        <taxon>Porifera</taxon>
        <taxon>Demospongiae</taxon>
        <taxon>Heteroscleromorpha</taxon>
        <taxon>Haplosclerida</taxon>
        <taxon>Niphatidae</taxon>
        <taxon>Amphimedon</taxon>
    </lineage>
</organism>
<accession>A0A1X7TES3</accession>
<dbReference type="EnsemblMetazoa" id="Aqu2.1.13116_001">
    <property type="protein sequence ID" value="Aqu2.1.13116_001"/>
    <property type="gene ID" value="Aqu2.1.13116"/>
</dbReference>
<name>A0A1X7TES3_AMPQE</name>